<accession>A0A9N9G1A1</accession>
<sequence length="55" mass="6271">MSIVFLQKETSVDTSNLSYVCATFPKVFVCDDRKENDTLHAYCNNIVPRDEELNG</sequence>
<name>A0A9N9G1A1_9GLOM</name>
<dbReference type="AlphaFoldDB" id="A0A9N9G1A1"/>
<protein>
    <submittedName>
        <fullName evidence="1">2770_t:CDS:1</fullName>
    </submittedName>
</protein>
<dbReference type="EMBL" id="CAJVPJ010001045">
    <property type="protein sequence ID" value="CAG8572458.1"/>
    <property type="molecule type" value="Genomic_DNA"/>
</dbReference>
<organism evidence="1 2">
    <name type="scientific">Paraglomus occultum</name>
    <dbReference type="NCBI Taxonomy" id="144539"/>
    <lineage>
        <taxon>Eukaryota</taxon>
        <taxon>Fungi</taxon>
        <taxon>Fungi incertae sedis</taxon>
        <taxon>Mucoromycota</taxon>
        <taxon>Glomeromycotina</taxon>
        <taxon>Glomeromycetes</taxon>
        <taxon>Paraglomerales</taxon>
        <taxon>Paraglomeraceae</taxon>
        <taxon>Paraglomus</taxon>
    </lineage>
</organism>
<proteinExistence type="predicted"/>
<reference evidence="1" key="1">
    <citation type="submission" date="2021-06" db="EMBL/GenBank/DDBJ databases">
        <authorList>
            <person name="Kallberg Y."/>
            <person name="Tangrot J."/>
            <person name="Rosling A."/>
        </authorList>
    </citation>
    <scope>NUCLEOTIDE SEQUENCE</scope>
    <source>
        <strain evidence="1">IA702</strain>
    </source>
</reference>
<comment type="caution">
    <text evidence="1">The sequence shown here is derived from an EMBL/GenBank/DDBJ whole genome shotgun (WGS) entry which is preliminary data.</text>
</comment>
<evidence type="ECO:0000313" key="1">
    <source>
        <dbReference type="EMBL" id="CAG8572458.1"/>
    </source>
</evidence>
<gene>
    <name evidence="1" type="ORF">POCULU_LOCUS6066</name>
</gene>
<keyword evidence="2" id="KW-1185">Reference proteome</keyword>
<evidence type="ECO:0000313" key="2">
    <source>
        <dbReference type="Proteomes" id="UP000789572"/>
    </source>
</evidence>
<dbReference type="Proteomes" id="UP000789572">
    <property type="component" value="Unassembled WGS sequence"/>
</dbReference>